<comment type="caution">
    <text evidence="3">The sequence shown here is derived from an EMBL/GenBank/DDBJ whole genome shotgun (WGS) entry which is preliminary data.</text>
</comment>
<dbReference type="InterPro" id="IPR007110">
    <property type="entry name" value="Ig-like_dom"/>
</dbReference>
<dbReference type="SMART" id="SM00409">
    <property type="entry name" value="IG"/>
    <property type="match status" value="2"/>
</dbReference>
<feature type="chain" id="PRO_5043945966" evidence="1">
    <location>
        <begin position="27"/>
        <end position="327"/>
    </location>
</feature>
<keyword evidence="1" id="KW-0732">Signal</keyword>
<accession>A0AAW1KP95</accession>
<dbReference type="InterPro" id="IPR037448">
    <property type="entry name" value="Zig-8"/>
</dbReference>
<feature type="domain" description="Ig-like" evidence="2">
    <location>
        <begin position="45"/>
        <end position="181"/>
    </location>
</feature>
<dbReference type="Pfam" id="PF13927">
    <property type="entry name" value="Ig_3"/>
    <property type="match status" value="1"/>
</dbReference>
<dbReference type="PANTHER" id="PTHR23279">
    <property type="entry name" value="DEFECTIVE PROBOSCIS EXTENSION RESPONSE DPR -RELATED"/>
    <property type="match status" value="1"/>
</dbReference>
<proteinExistence type="predicted"/>
<dbReference type="GO" id="GO:0050808">
    <property type="term" value="P:synapse organization"/>
    <property type="evidence" value="ECO:0007669"/>
    <property type="project" value="TreeGrafter"/>
</dbReference>
<dbReference type="InterPro" id="IPR003599">
    <property type="entry name" value="Ig_sub"/>
</dbReference>
<organism evidence="3 4">
    <name type="scientific">Popillia japonica</name>
    <name type="common">Japanese beetle</name>
    <dbReference type="NCBI Taxonomy" id="7064"/>
    <lineage>
        <taxon>Eukaryota</taxon>
        <taxon>Metazoa</taxon>
        <taxon>Ecdysozoa</taxon>
        <taxon>Arthropoda</taxon>
        <taxon>Hexapoda</taxon>
        <taxon>Insecta</taxon>
        <taxon>Pterygota</taxon>
        <taxon>Neoptera</taxon>
        <taxon>Endopterygota</taxon>
        <taxon>Coleoptera</taxon>
        <taxon>Polyphaga</taxon>
        <taxon>Scarabaeiformia</taxon>
        <taxon>Scarabaeidae</taxon>
        <taxon>Rutelinae</taxon>
        <taxon>Popillia</taxon>
    </lineage>
</organism>
<feature type="domain" description="Ig-like" evidence="2">
    <location>
        <begin position="183"/>
        <end position="291"/>
    </location>
</feature>
<dbReference type="Proteomes" id="UP001458880">
    <property type="component" value="Unassembled WGS sequence"/>
</dbReference>
<dbReference type="PANTHER" id="PTHR23279:SF37">
    <property type="entry name" value="DEFECTIVE PROBOSCIS EXTENSION RESPONSE 13, ISOFORM B"/>
    <property type="match status" value="1"/>
</dbReference>
<dbReference type="GO" id="GO:0032589">
    <property type="term" value="C:neuron projection membrane"/>
    <property type="evidence" value="ECO:0007669"/>
    <property type="project" value="TreeGrafter"/>
</dbReference>
<keyword evidence="4" id="KW-1185">Reference proteome</keyword>
<dbReference type="PROSITE" id="PS50835">
    <property type="entry name" value="IG_LIKE"/>
    <property type="match status" value="2"/>
</dbReference>
<evidence type="ECO:0000259" key="2">
    <source>
        <dbReference type="PROSITE" id="PS50835"/>
    </source>
</evidence>
<dbReference type="Gene3D" id="2.60.40.10">
    <property type="entry name" value="Immunoglobulins"/>
    <property type="match status" value="3"/>
</dbReference>
<dbReference type="InterPro" id="IPR003598">
    <property type="entry name" value="Ig_sub2"/>
</dbReference>
<evidence type="ECO:0000256" key="1">
    <source>
        <dbReference type="SAM" id="SignalP"/>
    </source>
</evidence>
<protein>
    <submittedName>
        <fullName evidence="3">Immunoglobulin V-set domain</fullName>
    </submittedName>
</protein>
<name>A0AAW1KP95_POPJA</name>
<dbReference type="InterPro" id="IPR013783">
    <property type="entry name" value="Ig-like_fold"/>
</dbReference>
<dbReference type="SMART" id="SM00408">
    <property type="entry name" value="IGc2"/>
    <property type="match status" value="2"/>
</dbReference>
<sequence>MELARWPPSLCITFLICLRILTGILAQETEGEPTDDQNDLTASFPPLEEHAPVHFATENSTVVTSQTGSTALVPCVVNNIGDGMVSWIRRKDYHLLTVGLTTYSSDERFQAIHLQHSEVSWIRRKDYHLLTVGLTTYSSDERFQAIHLQHSEMLSFFQDWTLQIKYVQKRDAGLYECQVSSHPPTSIFIELNVVEARAEISGPAEKYLKPGSGLRLQCTVLQSTEAPAYVFWYHNNRMINYDVDRGINVTTELLAKTSTLTITSAATRHSGNYSCVPSNAQPASTYVHILNGENPAAMQHGGRGLSWLQCSPSSWLLMISIATIAIS</sequence>
<dbReference type="AlphaFoldDB" id="A0AAW1KP95"/>
<reference evidence="3 4" key="1">
    <citation type="journal article" date="2024" name="BMC Genomics">
        <title>De novo assembly and annotation of Popillia japonica's genome with initial clues to its potential as an invasive pest.</title>
        <authorList>
            <person name="Cucini C."/>
            <person name="Boschi S."/>
            <person name="Funari R."/>
            <person name="Cardaioli E."/>
            <person name="Iannotti N."/>
            <person name="Marturano G."/>
            <person name="Paoli F."/>
            <person name="Bruttini M."/>
            <person name="Carapelli A."/>
            <person name="Frati F."/>
            <person name="Nardi F."/>
        </authorList>
    </citation>
    <scope>NUCLEOTIDE SEQUENCE [LARGE SCALE GENOMIC DNA]</scope>
    <source>
        <strain evidence="3">DMR45628</strain>
    </source>
</reference>
<evidence type="ECO:0000313" key="4">
    <source>
        <dbReference type="Proteomes" id="UP001458880"/>
    </source>
</evidence>
<dbReference type="InterPro" id="IPR036179">
    <property type="entry name" value="Ig-like_dom_sf"/>
</dbReference>
<evidence type="ECO:0000313" key="3">
    <source>
        <dbReference type="EMBL" id="KAK9721157.1"/>
    </source>
</evidence>
<dbReference type="EMBL" id="JASPKY010000202">
    <property type="protein sequence ID" value="KAK9721157.1"/>
    <property type="molecule type" value="Genomic_DNA"/>
</dbReference>
<gene>
    <name evidence="3" type="ORF">QE152_g21684</name>
</gene>
<dbReference type="FunFam" id="2.60.40.10:FF:001320">
    <property type="entry name" value="Putative Defective proboscis extension response"/>
    <property type="match status" value="1"/>
</dbReference>
<feature type="signal peptide" evidence="1">
    <location>
        <begin position="1"/>
        <end position="26"/>
    </location>
</feature>
<dbReference type="SUPFAM" id="SSF48726">
    <property type="entry name" value="Immunoglobulin"/>
    <property type="match status" value="2"/>
</dbReference>